<name>A0ABD1BUK8_CARAN</name>
<protein>
    <submittedName>
        <fullName evidence="6">B3 domain-containing protein</fullName>
    </submittedName>
</protein>
<proteinExistence type="predicted"/>
<reference evidence="6 7" key="1">
    <citation type="submission" date="2024-04" db="EMBL/GenBank/DDBJ databases">
        <title>Genome assembly C_amara_ONT_v2.</title>
        <authorList>
            <person name="Yant L."/>
            <person name="Moore C."/>
            <person name="Slenker M."/>
        </authorList>
    </citation>
    <scope>NUCLEOTIDE SEQUENCE [LARGE SCALE GENOMIC DNA]</scope>
    <source>
        <tissue evidence="6">Leaf</tissue>
    </source>
</reference>
<dbReference type="CDD" id="cd10017">
    <property type="entry name" value="B3_DNA"/>
    <property type="match status" value="1"/>
</dbReference>
<keyword evidence="4" id="KW-0804">Transcription</keyword>
<keyword evidence="7" id="KW-1185">Reference proteome</keyword>
<dbReference type="GO" id="GO:0005634">
    <property type="term" value="C:nucleus"/>
    <property type="evidence" value="ECO:0007669"/>
    <property type="project" value="UniProtKB-SubCell"/>
</dbReference>
<evidence type="ECO:0000256" key="1">
    <source>
        <dbReference type="ARBA" id="ARBA00004123"/>
    </source>
</evidence>
<dbReference type="InterPro" id="IPR015300">
    <property type="entry name" value="DNA-bd_pseudobarrel_sf"/>
</dbReference>
<dbReference type="AlphaFoldDB" id="A0ABD1BUK8"/>
<evidence type="ECO:0000313" key="6">
    <source>
        <dbReference type="EMBL" id="KAL1220890.1"/>
    </source>
</evidence>
<dbReference type="Gene3D" id="2.40.330.10">
    <property type="entry name" value="DNA-binding pseudobarrel domain"/>
    <property type="match status" value="1"/>
</dbReference>
<sequence length="122" mass="13937">MNYSDFAIDPAMIISKELSKTDVVGNIILPKAQVRSVLTKMKDVTDSRLQSGIEVQVQDLVENDVYTVTLRCIDNAKYSFGAGWNAMKYSLDLKEDQVLKLYWDHLNTKFILLNLPYSLIMD</sequence>
<dbReference type="Proteomes" id="UP001558713">
    <property type="component" value="Unassembled WGS sequence"/>
</dbReference>
<dbReference type="EMBL" id="JBANAX010000141">
    <property type="protein sequence ID" value="KAL1220890.1"/>
    <property type="molecule type" value="Genomic_DNA"/>
</dbReference>
<dbReference type="PANTHER" id="PTHR34269">
    <property type="entry name" value="TRANSCRIPTION FACTOR B3-DOMAIN FAMILY-RELATED"/>
    <property type="match status" value="1"/>
</dbReference>
<evidence type="ECO:0000256" key="5">
    <source>
        <dbReference type="ARBA" id="ARBA00023242"/>
    </source>
</evidence>
<dbReference type="GO" id="GO:0003677">
    <property type="term" value="F:DNA binding"/>
    <property type="evidence" value="ECO:0007669"/>
    <property type="project" value="UniProtKB-KW"/>
</dbReference>
<evidence type="ECO:0000256" key="2">
    <source>
        <dbReference type="ARBA" id="ARBA00023015"/>
    </source>
</evidence>
<gene>
    <name evidence="6" type="ORF">V5N11_016235</name>
</gene>
<comment type="caution">
    <text evidence="6">The sequence shown here is derived from an EMBL/GenBank/DDBJ whole genome shotgun (WGS) entry which is preliminary data.</text>
</comment>
<keyword evidence="2" id="KW-0805">Transcription regulation</keyword>
<comment type="subcellular location">
    <subcellularLocation>
        <location evidence="1">Nucleus</location>
    </subcellularLocation>
</comment>
<dbReference type="PANTHER" id="PTHR34269:SF15">
    <property type="entry name" value="TF-B3 DOMAIN-CONTAINING PROTEIN"/>
    <property type="match status" value="1"/>
</dbReference>
<evidence type="ECO:0000313" key="7">
    <source>
        <dbReference type="Proteomes" id="UP001558713"/>
    </source>
</evidence>
<evidence type="ECO:0000256" key="3">
    <source>
        <dbReference type="ARBA" id="ARBA00023125"/>
    </source>
</evidence>
<keyword evidence="3" id="KW-0238">DNA-binding</keyword>
<keyword evidence="5" id="KW-0539">Nucleus</keyword>
<dbReference type="InterPro" id="IPR003340">
    <property type="entry name" value="B3_DNA-bd"/>
</dbReference>
<organism evidence="6 7">
    <name type="scientific">Cardamine amara subsp. amara</name>
    <dbReference type="NCBI Taxonomy" id="228776"/>
    <lineage>
        <taxon>Eukaryota</taxon>
        <taxon>Viridiplantae</taxon>
        <taxon>Streptophyta</taxon>
        <taxon>Embryophyta</taxon>
        <taxon>Tracheophyta</taxon>
        <taxon>Spermatophyta</taxon>
        <taxon>Magnoliopsida</taxon>
        <taxon>eudicotyledons</taxon>
        <taxon>Gunneridae</taxon>
        <taxon>Pentapetalae</taxon>
        <taxon>rosids</taxon>
        <taxon>malvids</taxon>
        <taxon>Brassicales</taxon>
        <taxon>Brassicaceae</taxon>
        <taxon>Cardamineae</taxon>
        <taxon>Cardamine</taxon>
    </lineage>
</organism>
<dbReference type="SUPFAM" id="SSF101936">
    <property type="entry name" value="DNA-binding pseudobarrel domain"/>
    <property type="match status" value="1"/>
</dbReference>
<accession>A0ABD1BUK8</accession>
<dbReference type="InterPro" id="IPR051442">
    <property type="entry name" value="B3_domain"/>
</dbReference>
<evidence type="ECO:0000256" key="4">
    <source>
        <dbReference type="ARBA" id="ARBA00023163"/>
    </source>
</evidence>